<keyword evidence="1" id="KW-1133">Transmembrane helix</keyword>
<keyword evidence="5" id="KW-1185">Reference proteome</keyword>
<dbReference type="EMBL" id="BONN01000002">
    <property type="protein sequence ID" value="GIG31847.1"/>
    <property type="molecule type" value="Genomic_DNA"/>
</dbReference>
<organism evidence="3 4">
    <name type="scientific">Cellulomonas oligotrophica</name>
    <dbReference type="NCBI Taxonomy" id="931536"/>
    <lineage>
        <taxon>Bacteria</taxon>
        <taxon>Bacillati</taxon>
        <taxon>Actinomycetota</taxon>
        <taxon>Actinomycetes</taxon>
        <taxon>Micrococcales</taxon>
        <taxon>Cellulomonadaceae</taxon>
        <taxon>Cellulomonas</taxon>
    </lineage>
</organism>
<proteinExistence type="predicted"/>
<name>A0A7Y9FCU1_9CELL</name>
<dbReference type="EMBL" id="JACCBK010000001">
    <property type="protein sequence ID" value="NYD84779.1"/>
    <property type="molecule type" value="Genomic_DNA"/>
</dbReference>
<accession>A0A7Y9FCU1</accession>
<evidence type="ECO:0000256" key="1">
    <source>
        <dbReference type="SAM" id="Phobius"/>
    </source>
</evidence>
<gene>
    <name evidence="3" type="ORF">BKA21_000328</name>
    <name evidence="2" type="ORF">Col01nite_10060</name>
</gene>
<dbReference type="Proteomes" id="UP000577956">
    <property type="component" value="Unassembled WGS sequence"/>
</dbReference>
<evidence type="ECO:0000313" key="3">
    <source>
        <dbReference type="EMBL" id="NYD84779.1"/>
    </source>
</evidence>
<feature type="transmembrane region" description="Helical" evidence="1">
    <location>
        <begin position="139"/>
        <end position="159"/>
    </location>
</feature>
<dbReference type="RefSeq" id="WP_140458922.1">
    <property type="nucleotide sequence ID" value="NZ_BAABFI010000003.1"/>
</dbReference>
<evidence type="ECO:0008006" key="6">
    <source>
        <dbReference type="Google" id="ProtNLM"/>
    </source>
</evidence>
<feature type="transmembrane region" description="Helical" evidence="1">
    <location>
        <begin position="66"/>
        <end position="85"/>
    </location>
</feature>
<evidence type="ECO:0000313" key="2">
    <source>
        <dbReference type="EMBL" id="GIG31847.1"/>
    </source>
</evidence>
<dbReference type="InterPro" id="IPR046291">
    <property type="entry name" value="DUF6328"/>
</dbReference>
<protein>
    <recommendedName>
        <fullName evidence="6">Sodium:proton antiporter</fullName>
    </recommendedName>
</protein>
<reference evidence="3 4" key="1">
    <citation type="submission" date="2020-07" db="EMBL/GenBank/DDBJ databases">
        <title>Sequencing the genomes of 1000 actinobacteria strains.</title>
        <authorList>
            <person name="Klenk H.-P."/>
        </authorList>
    </citation>
    <scope>NUCLEOTIDE SEQUENCE [LARGE SCALE GENOMIC DNA]</scope>
    <source>
        <strain evidence="3 4">DSM 24482</strain>
    </source>
</reference>
<reference evidence="2 5" key="2">
    <citation type="submission" date="2021-01" db="EMBL/GenBank/DDBJ databases">
        <title>Whole genome shotgun sequence of Cellulomonas oligotrophica NBRC 109435.</title>
        <authorList>
            <person name="Komaki H."/>
            <person name="Tamura T."/>
        </authorList>
    </citation>
    <scope>NUCLEOTIDE SEQUENCE [LARGE SCALE GENOMIC DNA]</scope>
    <source>
        <strain evidence="2 5">NBRC 109435</strain>
    </source>
</reference>
<dbReference type="Proteomes" id="UP000618382">
    <property type="component" value="Unassembled WGS sequence"/>
</dbReference>
<keyword evidence="1" id="KW-0812">Transmembrane</keyword>
<keyword evidence="1" id="KW-0472">Membrane</keyword>
<sequence>MGEQPQHHDPSHGRDESFVERMDRNWEELLQELRVTQTGTQILTGFLLTLPFQQRFSDLDAYQVRLYLVLVVLASVATVLIVTPVSLHRLLFRRGLKAELVDAAHAFARAGLGALALVLIGAAMLLFDVVVSRPAGWTVAAGLALLVALAWVAVPHLIVRRARG</sequence>
<feature type="transmembrane region" description="Helical" evidence="1">
    <location>
        <begin position="106"/>
        <end position="127"/>
    </location>
</feature>
<evidence type="ECO:0000313" key="5">
    <source>
        <dbReference type="Proteomes" id="UP000618382"/>
    </source>
</evidence>
<dbReference type="Pfam" id="PF19853">
    <property type="entry name" value="DUF6328"/>
    <property type="match status" value="1"/>
</dbReference>
<evidence type="ECO:0000313" key="4">
    <source>
        <dbReference type="Proteomes" id="UP000577956"/>
    </source>
</evidence>
<dbReference type="AlphaFoldDB" id="A0A7Y9FCU1"/>
<comment type="caution">
    <text evidence="3">The sequence shown here is derived from an EMBL/GenBank/DDBJ whole genome shotgun (WGS) entry which is preliminary data.</text>
</comment>